<protein>
    <submittedName>
        <fullName evidence="2">Uncharacterized protein</fullName>
    </submittedName>
</protein>
<evidence type="ECO:0000313" key="3">
    <source>
        <dbReference type="Proteomes" id="UP000660262"/>
    </source>
</evidence>
<organism evidence="2 3">
    <name type="scientific">Pycnococcus provasolii</name>
    <dbReference type="NCBI Taxonomy" id="41880"/>
    <lineage>
        <taxon>Eukaryota</taxon>
        <taxon>Viridiplantae</taxon>
        <taxon>Chlorophyta</taxon>
        <taxon>Pseudoscourfieldiophyceae</taxon>
        <taxon>Pseudoscourfieldiales</taxon>
        <taxon>Pycnococcaceae</taxon>
        <taxon>Pycnococcus</taxon>
    </lineage>
</organism>
<keyword evidence="3" id="KW-1185">Reference proteome</keyword>
<dbReference type="Proteomes" id="UP000660262">
    <property type="component" value="Unassembled WGS sequence"/>
</dbReference>
<evidence type="ECO:0000313" key="2">
    <source>
        <dbReference type="EMBL" id="GHP10107.1"/>
    </source>
</evidence>
<comment type="caution">
    <text evidence="2">The sequence shown here is derived from an EMBL/GenBank/DDBJ whole genome shotgun (WGS) entry which is preliminary data.</text>
</comment>
<feature type="compositionally biased region" description="Polar residues" evidence="1">
    <location>
        <begin position="259"/>
        <end position="272"/>
    </location>
</feature>
<evidence type="ECO:0000256" key="1">
    <source>
        <dbReference type="SAM" id="MobiDB-lite"/>
    </source>
</evidence>
<accession>A0A830HYU5</accession>
<name>A0A830HYU5_9CHLO</name>
<gene>
    <name evidence="2" type="ORF">PPROV_000884000</name>
</gene>
<feature type="region of interest" description="Disordered" evidence="1">
    <location>
        <begin position="170"/>
        <end position="273"/>
    </location>
</feature>
<feature type="compositionally biased region" description="Basic and acidic residues" evidence="1">
    <location>
        <begin position="187"/>
        <end position="197"/>
    </location>
</feature>
<dbReference type="AlphaFoldDB" id="A0A830HYU5"/>
<reference evidence="2" key="1">
    <citation type="submission" date="2020-10" db="EMBL/GenBank/DDBJ databases">
        <title>Unveiling of a novel bifunctional photoreceptor, Dualchrome1, isolated from a cosmopolitan green alga.</title>
        <authorList>
            <person name="Suzuki S."/>
            <person name="Kawachi M."/>
        </authorList>
    </citation>
    <scope>NUCLEOTIDE SEQUENCE</scope>
    <source>
        <strain evidence="2">NIES 2893</strain>
    </source>
</reference>
<sequence>MGTPPTPALAVEFANPSLLCAMKQDRMLATMYRCLSPPSSPTTTIMAACPENENAGGGTPTTTTTTTSFTTATTITAAPPRHPAATTPQPDEYDDIDCTMLVDAILTCPMPPMRSSYKEQTPHYFGISGQATTTTTTYDSLMMVNATTTTPSSCDVVVNSLAAADVHHTSAGKISRKKKNNAAGTAVEEKKLYKTRDGSGVVKAKGTTTSSRRSNRKKNARKENGSKKTLLLPPPHHAAAVPTGGGGTTSLSSSFAGSQMATTDGGSSSARNSLRRAKRLEICEKFHASTTTDAPKGQLLEERRATVRAFLALYPSMKVFIPDGTGVASMSDALCTAFLKSVGQSVEGIGKAWCERGLSRYEVLRRFLQHCVSMVKPEATITINDVANLVKQKALKLNQPKMIAGRLVTTRRGPFEVCAREACTLTKNLGYDVRQFANANGMVTRANIVKARMVTIVKAVNVAAAA</sequence>
<feature type="compositionally biased region" description="Low complexity" evidence="1">
    <location>
        <begin position="249"/>
        <end position="258"/>
    </location>
</feature>
<dbReference type="EMBL" id="BNJQ01000027">
    <property type="protein sequence ID" value="GHP10107.1"/>
    <property type="molecule type" value="Genomic_DNA"/>
</dbReference>
<proteinExistence type="predicted"/>